<protein>
    <submittedName>
        <fullName evidence="1">Uncharacterized protein</fullName>
    </submittedName>
</protein>
<name>A0A849A5B0_9ACTN</name>
<evidence type="ECO:0000313" key="1">
    <source>
        <dbReference type="EMBL" id="NNG34201.1"/>
    </source>
</evidence>
<keyword evidence="2" id="KW-1185">Reference proteome</keyword>
<evidence type="ECO:0000313" key="2">
    <source>
        <dbReference type="Proteomes" id="UP000562984"/>
    </source>
</evidence>
<comment type="caution">
    <text evidence="1">The sequence shown here is derived from an EMBL/GenBank/DDBJ whole genome shotgun (WGS) entry which is preliminary data.</text>
</comment>
<dbReference type="AlphaFoldDB" id="A0A849A5B0"/>
<gene>
    <name evidence="1" type="ORF">HKD39_00400</name>
</gene>
<reference evidence="1 2" key="1">
    <citation type="submission" date="2020-05" db="EMBL/GenBank/DDBJ databases">
        <title>Nakamurella sp. DB0629 isolated from air conditioner.</title>
        <authorList>
            <person name="Kim D.H."/>
            <person name="Kim D.-U."/>
        </authorList>
    </citation>
    <scope>NUCLEOTIDE SEQUENCE [LARGE SCALE GENOMIC DNA]</scope>
    <source>
        <strain evidence="1 2">DB0629</strain>
    </source>
</reference>
<dbReference type="RefSeq" id="WP_171197881.1">
    <property type="nucleotide sequence ID" value="NZ_JABEND010000001.1"/>
</dbReference>
<dbReference type="EMBL" id="JABEND010000001">
    <property type="protein sequence ID" value="NNG34201.1"/>
    <property type="molecule type" value="Genomic_DNA"/>
</dbReference>
<organism evidence="1 2">
    <name type="scientific">Nakamurella aerolata</name>
    <dbReference type="NCBI Taxonomy" id="1656892"/>
    <lineage>
        <taxon>Bacteria</taxon>
        <taxon>Bacillati</taxon>
        <taxon>Actinomycetota</taxon>
        <taxon>Actinomycetes</taxon>
        <taxon>Nakamurellales</taxon>
        <taxon>Nakamurellaceae</taxon>
        <taxon>Nakamurella</taxon>
    </lineage>
</organism>
<accession>A0A849A5B0</accession>
<proteinExistence type="predicted"/>
<sequence length="303" mass="31211">MSGLSQRRGVLGIAVIALGALLVLAVNVISGRAVDGVAAPGPPPPLPAPNSCLQLRGQQTWQPASCTAPHRATVIVSWSSTAPADQRTLKSRRCATQTLANQDGAASWPPAGVRTRTDSASPWLEPGVPWTAMTVSGGGSGGWTSCVMVAWPFGRAADTPLTDLAEFTIPAGDIVSAAQLPVSLRRCNAGEAPLVGGPAVPNDDRVPCTQPHQWEQVAAMEDPAGDPSRLPTPAEQQVIIQNYGDGLTGLSPVEVTDPGEGANTFAMPGAMPSGCYLRTKRAKFVATSLAGIGERPIPYVSGG</sequence>
<dbReference type="Proteomes" id="UP000562984">
    <property type="component" value="Unassembled WGS sequence"/>
</dbReference>